<dbReference type="NCBIfam" id="TIGR00393">
    <property type="entry name" value="kpsF"/>
    <property type="match status" value="1"/>
</dbReference>
<evidence type="ECO:0000256" key="1">
    <source>
        <dbReference type="ARBA" id="ARBA00008165"/>
    </source>
</evidence>
<dbReference type="EC" id="5.3.1.13" evidence="10"/>
<evidence type="ECO:0000256" key="6">
    <source>
        <dbReference type="PROSITE-ProRule" id="PRU00703"/>
    </source>
</evidence>
<dbReference type="GO" id="GO:0019146">
    <property type="term" value="F:arabinose-5-phosphate isomerase activity"/>
    <property type="evidence" value="ECO:0007669"/>
    <property type="project" value="UniProtKB-EC"/>
</dbReference>
<keyword evidence="3 6" id="KW-0129">CBS domain</keyword>
<evidence type="ECO:0000256" key="4">
    <source>
        <dbReference type="PIRSR" id="PIRSR004692-2"/>
    </source>
</evidence>
<dbReference type="InterPro" id="IPR001347">
    <property type="entry name" value="SIS_dom"/>
</dbReference>
<evidence type="ECO:0000259" key="9">
    <source>
        <dbReference type="PROSITE" id="PS51464"/>
    </source>
</evidence>
<evidence type="ECO:0000256" key="5">
    <source>
        <dbReference type="PIRSR" id="PIRSR004692-3"/>
    </source>
</evidence>
<dbReference type="GO" id="GO:0046872">
    <property type="term" value="F:metal ion binding"/>
    <property type="evidence" value="ECO:0007669"/>
    <property type="project" value="UniProtKB-KW"/>
</dbReference>
<feature type="domain" description="CBS" evidence="8">
    <location>
        <begin position="253"/>
        <end position="311"/>
    </location>
</feature>
<organism evidence="10 11">
    <name type="scientific">Candidatus Nitrospira nitrificans</name>
    <dbReference type="NCBI Taxonomy" id="1742973"/>
    <lineage>
        <taxon>Bacteria</taxon>
        <taxon>Pseudomonadati</taxon>
        <taxon>Nitrospirota</taxon>
        <taxon>Nitrospiria</taxon>
        <taxon>Nitrospirales</taxon>
        <taxon>Nitrospiraceae</taxon>
        <taxon>Nitrospira</taxon>
    </lineage>
</organism>
<dbReference type="InterPro" id="IPR050986">
    <property type="entry name" value="GutQ/KpsF_isomerases"/>
</dbReference>
<dbReference type="InterPro" id="IPR000644">
    <property type="entry name" value="CBS_dom"/>
</dbReference>
<evidence type="ECO:0000256" key="7">
    <source>
        <dbReference type="SAM" id="MobiDB-lite"/>
    </source>
</evidence>
<feature type="binding site" evidence="4">
    <location>
        <position position="125"/>
    </location>
    <ligand>
        <name>Zn(2+)</name>
        <dbReference type="ChEBI" id="CHEBI:29105"/>
    </ligand>
</feature>
<keyword evidence="2" id="KW-0677">Repeat</keyword>
<evidence type="ECO:0000256" key="2">
    <source>
        <dbReference type="ARBA" id="ARBA00022737"/>
    </source>
</evidence>
<dbReference type="Gene3D" id="3.40.50.10490">
    <property type="entry name" value="Glucose-6-phosphate isomerase like protein, domain 1"/>
    <property type="match status" value="1"/>
</dbReference>
<evidence type="ECO:0000313" key="10">
    <source>
        <dbReference type="EMBL" id="CUS33365.1"/>
    </source>
</evidence>
<keyword evidence="4" id="KW-0479">Metal-binding</keyword>
<dbReference type="Proteomes" id="UP000198736">
    <property type="component" value="Unassembled WGS sequence"/>
</dbReference>
<feature type="site" description="Catalytically relevant" evidence="5">
    <location>
        <position position="154"/>
    </location>
</feature>
<dbReference type="PROSITE" id="PS51371">
    <property type="entry name" value="CBS"/>
    <property type="match status" value="2"/>
</dbReference>
<dbReference type="Pfam" id="PF01380">
    <property type="entry name" value="SIS"/>
    <property type="match status" value="1"/>
</dbReference>
<reference evidence="11" key="1">
    <citation type="submission" date="2015-10" db="EMBL/GenBank/DDBJ databases">
        <authorList>
            <person name="Luecker S."/>
            <person name="Luecker S."/>
        </authorList>
    </citation>
    <scope>NUCLEOTIDE SEQUENCE [LARGE SCALE GENOMIC DNA]</scope>
</reference>
<feature type="region of interest" description="Disordered" evidence="7">
    <location>
        <begin position="1"/>
        <end position="49"/>
    </location>
</feature>
<feature type="domain" description="SIS" evidence="9">
    <location>
        <begin position="84"/>
        <end position="227"/>
    </location>
</feature>
<feature type="domain" description="CBS" evidence="8">
    <location>
        <begin position="320"/>
        <end position="372"/>
    </location>
</feature>
<dbReference type="InterPro" id="IPR004800">
    <property type="entry name" value="KdsD/KpsF-type"/>
</dbReference>
<name>A0A0S4L747_9BACT</name>
<keyword evidence="11" id="KW-1185">Reference proteome</keyword>
<dbReference type="EMBL" id="CZPZ01000005">
    <property type="protein sequence ID" value="CUS33365.1"/>
    <property type="molecule type" value="Genomic_DNA"/>
</dbReference>
<dbReference type="PIRSF" id="PIRSF004692">
    <property type="entry name" value="KdsD_KpsF"/>
    <property type="match status" value="1"/>
</dbReference>
<proteinExistence type="inferred from homology"/>
<gene>
    <name evidence="10" type="primary">kdsD</name>
    <name evidence="10" type="ORF">COMA2_130033</name>
</gene>
<dbReference type="PROSITE" id="PS51464">
    <property type="entry name" value="SIS"/>
    <property type="match status" value="1"/>
</dbReference>
<keyword evidence="10" id="KW-0413">Isomerase</keyword>
<feature type="compositionally biased region" description="Basic and acidic residues" evidence="7">
    <location>
        <begin position="1"/>
        <end position="11"/>
    </location>
</feature>
<dbReference type="InterPro" id="IPR035474">
    <property type="entry name" value="SIS_Kpsf"/>
</dbReference>
<dbReference type="GO" id="GO:0097367">
    <property type="term" value="F:carbohydrate derivative binding"/>
    <property type="evidence" value="ECO:0007669"/>
    <property type="project" value="InterPro"/>
</dbReference>
<dbReference type="FunFam" id="3.40.50.10490:FF:000011">
    <property type="entry name" value="Arabinose 5-phosphate isomerase"/>
    <property type="match status" value="1"/>
</dbReference>
<dbReference type="InterPro" id="IPR046348">
    <property type="entry name" value="SIS_dom_sf"/>
</dbReference>
<accession>A0A0S4L747</accession>
<feature type="site" description="Catalytically relevant" evidence="5">
    <location>
        <position position="236"/>
    </location>
</feature>
<comment type="similarity">
    <text evidence="1">Belongs to the SIS family. GutQ/KpsF subfamily.</text>
</comment>
<dbReference type="CDD" id="cd05014">
    <property type="entry name" value="SIS_Kpsf"/>
    <property type="match status" value="1"/>
</dbReference>
<dbReference type="GO" id="GO:1901135">
    <property type="term" value="P:carbohydrate derivative metabolic process"/>
    <property type="evidence" value="ECO:0007669"/>
    <property type="project" value="InterPro"/>
</dbReference>
<evidence type="ECO:0000256" key="3">
    <source>
        <dbReference type="ARBA" id="ARBA00023122"/>
    </source>
</evidence>
<dbReference type="Gene3D" id="3.10.580.10">
    <property type="entry name" value="CBS-domain"/>
    <property type="match status" value="1"/>
</dbReference>
<protein>
    <submittedName>
        <fullName evidence="10">D-arabinose 5-phosphate isomerase</fullName>
        <ecNumber evidence="10">5.3.1.13</ecNumber>
    </submittedName>
</protein>
<dbReference type="PANTHER" id="PTHR42745">
    <property type="match status" value="1"/>
</dbReference>
<dbReference type="AlphaFoldDB" id="A0A0S4L747"/>
<dbReference type="Pfam" id="PF00571">
    <property type="entry name" value="CBS"/>
    <property type="match status" value="2"/>
</dbReference>
<dbReference type="PANTHER" id="PTHR42745:SF1">
    <property type="entry name" value="ARABINOSE 5-PHOSPHATE ISOMERASE KDSD"/>
    <property type="match status" value="1"/>
</dbReference>
<keyword evidence="4" id="KW-0862">Zinc</keyword>
<dbReference type="GO" id="GO:0005975">
    <property type="term" value="P:carbohydrate metabolic process"/>
    <property type="evidence" value="ECO:0007669"/>
    <property type="project" value="InterPro"/>
</dbReference>
<dbReference type="SUPFAM" id="SSF53697">
    <property type="entry name" value="SIS domain"/>
    <property type="match status" value="1"/>
</dbReference>
<evidence type="ECO:0000313" key="11">
    <source>
        <dbReference type="Proteomes" id="UP000198736"/>
    </source>
</evidence>
<dbReference type="CDD" id="cd04604">
    <property type="entry name" value="CBS_pair_SIS_assoc"/>
    <property type="match status" value="1"/>
</dbReference>
<dbReference type="STRING" id="1742973.COMA2_130033"/>
<dbReference type="InterPro" id="IPR046342">
    <property type="entry name" value="CBS_dom_sf"/>
</dbReference>
<sequence length="372" mass="39819">MRRSQAEELKPSARRGPSTKVKVAGRVAKVAKRRSETMTMKPSGRDSKTTKIEESLADGRRVLEIEARAVQSLVDRLDAKFGKAVQLLVQCKGKVVVSGMGKSGLIGQKIAATLASTGTSSFFLHPAEGVHGDLGMLARRDALIAISNSGETQELLQLLPFVKRLGIPVIAFTGRMTSTLAKNADVALDVSVQEEACPMGLAPTASTTATLALGDALAVALLQKREFKEEDFARFHPGGTLGRRLLVKVKDLMHAESEIPVVHATVGGMAAMLEMTAKKLGMTTVVDQEGLLVGVITDGDLRRFIQRGIDLVNTTAQELATANPKSIGPDELAAKAVEMMERFSITTLVVTEDGRNIRGVIHLHDLLKNGIV</sequence>
<feature type="site" description="Catalytically relevant" evidence="5">
    <location>
        <position position="195"/>
    </location>
</feature>
<evidence type="ECO:0000259" key="8">
    <source>
        <dbReference type="PROSITE" id="PS51371"/>
    </source>
</evidence>
<feature type="site" description="Catalytically relevant" evidence="5">
    <location>
        <position position="102"/>
    </location>
</feature>